<dbReference type="RefSeq" id="WP_106618039.1">
    <property type="nucleotide sequence ID" value="NZ_PYAX01000009.1"/>
</dbReference>
<dbReference type="OrthoDB" id="3189065at2"/>
<comment type="caution">
    <text evidence="2">The sequence shown here is derived from an EMBL/GenBank/DDBJ whole genome shotgun (WGS) entry which is preliminary data.</text>
</comment>
<dbReference type="SUPFAM" id="SSF51338">
    <property type="entry name" value="Composite domain of metallo-dependent hydrolases"/>
    <property type="match status" value="1"/>
</dbReference>
<dbReference type="InterPro" id="IPR050287">
    <property type="entry name" value="MTA/SAH_deaminase"/>
</dbReference>
<dbReference type="NCBIfam" id="NF006056">
    <property type="entry name" value="PRK08204.1"/>
    <property type="match status" value="1"/>
</dbReference>
<dbReference type="InterPro" id="IPR011059">
    <property type="entry name" value="Metal-dep_hydrolase_composite"/>
</dbReference>
<sequence>MRDFVIRGGCVITMDPGTGVLPEADVHVVDGRIREVAARVEVAPDVEVVDAGRCIVLPGFVDSHRHLWQTAIRGQLADCSLGDYFRRILVGMASSVTAEEVYTATLLGCYQLLDAGITGVVDWANVINTPDHADAGINALLESGIRAVYAYGWPAGAEHLFHSTTPHPEDARRVAEQYFGGSDQLVTLGLGLRGPVSNPPEVLVSDWRLGRDLGARLNVHTGMRVPGVPSRDITVLAETGLMGPDTTYVHCTNCTDDEFRRIADTGGHVSVAAHSEMVMGHGHPPTARLVAAGLAPSLSADIVASAPGDMFSQMRISLAQARISAYPDDPAEPFEPTVTASDVLRFATTNGADALGRVGRVGMLRPGMDADLVLIRTDRVNAMPNHDPIATVVTQVDTSNVDSVWVRGRPVKRAGVLLDVDLGRLERLAARLEESMRTKMIP</sequence>
<organism evidence="2 3">
    <name type="scientific">Saccharothrix carnea</name>
    <dbReference type="NCBI Taxonomy" id="1280637"/>
    <lineage>
        <taxon>Bacteria</taxon>
        <taxon>Bacillati</taxon>
        <taxon>Actinomycetota</taxon>
        <taxon>Actinomycetes</taxon>
        <taxon>Pseudonocardiales</taxon>
        <taxon>Pseudonocardiaceae</taxon>
        <taxon>Saccharothrix</taxon>
    </lineage>
</organism>
<dbReference type="Proteomes" id="UP000241118">
    <property type="component" value="Unassembled WGS sequence"/>
</dbReference>
<reference evidence="2 3" key="1">
    <citation type="submission" date="2018-03" db="EMBL/GenBank/DDBJ databases">
        <title>Genomic Encyclopedia of Type Strains, Phase III (KMG-III): the genomes of soil and plant-associated and newly described type strains.</title>
        <authorList>
            <person name="Whitman W."/>
        </authorList>
    </citation>
    <scope>NUCLEOTIDE SEQUENCE [LARGE SCALE GENOMIC DNA]</scope>
    <source>
        <strain evidence="2 3">CGMCC 4.7097</strain>
    </source>
</reference>
<evidence type="ECO:0000313" key="3">
    <source>
        <dbReference type="Proteomes" id="UP000241118"/>
    </source>
</evidence>
<proteinExistence type="predicted"/>
<protein>
    <submittedName>
        <fullName evidence="2">Cytosine/adenosine deaminase-related metal-dependent hydrolase</fullName>
    </submittedName>
</protein>
<dbReference type="Gene3D" id="2.30.40.10">
    <property type="entry name" value="Urease, subunit C, domain 1"/>
    <property type="match status" value="1"/>
</dbReference>
<gene>
    <name evidence="2" type="ORF">B0I31_109107</name>
</gene>
<dbReference type="InterPro" id="IPR032466">
    <property type="entry name" value="Metal_Hydrolase"/>
</dbReference>
<dbReference type="SUPFAM" id="SSF51556">
    <property type="entry name" value="Metallo-dependent hydrolases"/>
    <property type="match status" value="1"/>
</dbReference>
<dbReference type="EMBL" id="PYAX01000009">
    <property type="protein sequence ID" value="PSL53317.1"/>
    <property type="molecule type" value="Genomic_DNA"/>
</dbReference>
<name>A0A2P8I4C2_SACCR</name>
<keyword evidence="3" id="KW-1185">Reference proteome</keyword>
<feature type="domain" description="Amidohydrolase-related" evidence="1">
    <location>
        <begin position="55"/>
        <end position="411"/>
    </location>
</feature>
<evidence type="ECO:0000259" key="1">
    <source>
        <dbReference type="Pfam" id="PF01979"/>
    </source>
</evidence>
<dbReference type="GO" id="GO:0016810">
    <property type="term" value="F:hydrolase activity, acting on carbon-nitrogen (but not peptide) bonds"/>
    <property type="evidence" value="ECO:0007669"/>
    <property type="project" value="InterPro"/>
</dbReference>
<dbReference type="Gene3D" id="3.20.20.140">
    <property type="entry name" value="Metal-dependent hydrolases"/>
    <property type="match status" value="1"/>
</dbReference>
<accession>A0A2P8I4C2</accession>
<evidence type="ECO:0000313" key="2">
    <source>
        <dbReference type="EMBL" id="PSL53317.1"/>
    </source>
</evidence>
<dbReference type="AlphaFoldDB" id="A0A2P8I4C2"/>
<dbReference type="InterPro" id="IPR006680">
    <property type="entry name" value="Amidohydro-rel"/>
</dbReference>
<dbReference type="PANTHER" id="PTHR43794">
    <property type="entry name" value="AMINOHYDROLASE SSNA-RELATED"/>
    <property type="match status" value="1"/>
</dbReference>
<dbReference type="PANTHER" id="PTHR43794:SF5">
    <property type="entry name" value="CHLOROHYDROLASE FAMILY PROTEIN"/>
    <property type="match status" value="1"/>
</dbReference>
<keyword evidence="2" id="KW-0378">Hydrolase</keyword>
<dbReference type="Pfam" id="PF01979">
    <property type="entry name" value="Amidohydro_1"/>
    <property type="match status" value="1"/>
</dbReference>